<dbReference type="AlphaFoldDB" id="A0A068VRC1"/>
<sequence>MLPVISGAAAIVVLILLIVKLKLHPFIALMISSIILGLVNGLGSTKSVSTFTKGFGDQLSVSGVVIGLGAIIGGLLVSSGGGTKIADIIIGKSKKALIPMAIGLVALIIELPNLFEVTFVLMVPIVFSVAKSLGKSPLYVAIPMAAGMMTAHGLLPPGPATIIGGTALGADLGMVTALGLIIAVPVFASGVWLFPKLMQKQYLTYAVNDGSEFDQSATAGEDRSPSLAAALTSVLLAPAMMVIGTLGDAVFPKSSIAWTVTHFMGNAVISLLIAALFSMVFLGLRLGMSGNKVLGLSKTSLKPIVNVLLIIGAGGGLKAMLEGVGLSKIIATTTAEWAIPMVLLAWLIAALFRIALGSGTVAVTAAAGIVAPMLAQSDSVHKAMMVLAICTGSMIFSHVNDGAFWLFQEYFGMTVPQTLKTWSLLVTIQSVVGLLGLLAMEGVISLV</sequence>
<dbReference type="GO" id="GO:0015128">
    <property type="term" value="F:gluconate transmembrane transporter activity"/>
    <property type="evidence" value="ECO:0007669"/>
    <property type="project" value="InterPro"/>
</dbReference>
<feature type="transmembrane region" description="Helical" evidence="8">
    <location>
        <begin position="419"/>
        <end position="440"/>
    </location>
</feature>
<dbReference type="GO" id="GO:0005886">
    <property type="term" value="C:plasma membrane"/>
    <property type="evidence" value="ECO:0007669"/>
    <property type="project" value="UniProtKB-SubCell"/>
</dbReference>
<dbReference type="PIRSF" id="PIRSF002746">
    <property type="entry name" value="Gluconate_transporter"/>
    <property type="match status" value="1"/>
</dbReference>
<gene>
    <name evidence="9" type="primary">gntP</name>
    <name evidence="9" type="ORF">PFCIRM138_07280</name>
</gene>
<keyword evidence="4 8" id="KW-0812">Transmembrane</keyword>
<dbReference type="RefSeq" id="WP_013162117.1">
    <property type="nucleotide sequence ID" value="NZ_CP010341.1"/>
</dbReference>
<evidence type="ECO:0000256" key="4">
    <source>
        <dbReference type="ARBA" id="ARBA00022692"/>
    </source>
</evidence>
<evidence type="ECO:0000256" key="8">
    <source>
        <dbReference type="SAM" id="Phobius"/>
    </source>
</evidence>
<dbReference type="NCBIfam" id="TIGR00791">
    <property type="entry name" value="gntP"/>
    <property type="match status" value="1"/>
</dbReference>
<feature type="transmembrane region" description="Helical" evidence="8">
    <location>
        <begin position="227"/>
        <end position="251"/>
    </location>
</feature>
<protein>
    <submittedName>
        <fullName evidence="9">Gluconate transporter (Transmembrane)</fullName>
    </submittedName>
</protein>
<keyword evidence="5 8" id="KW-1133">Transmembrane helix</keyword>
<comment type="similarity">
    <text evidence="7">Belongs to the GntP permease family.</text>
</comment>
<comment type="subcellular location">
    <subcellularLocation>
        <location evidence="1">Cell membrane</location>
        <topology evidence="1">Multi-pass membrane protein</topology>
    </subcellularLocation>
</comment>
<evidence type="ECO:0000256" key="6">
    <source>
        <dbReference type="ARBA" id="ARBA00023136"/>
    </source>
</evidence>
<dbReference type="PANTHER" id="PTHR30354">
    <property type="entry name" value="GNT FAMILY GLUCONATE TRANSPORTER"/>
    <property type="match status" value="1"/>
</dbReference>
<dbReference type="KEGG" id="pfre:RM25_0115"/>
<feature type="transmembrane region" description="Helical" evidence="8">
    <location>
        <begin position="383"/>
        <end position="407"/>
    </location>
</feature>
<keyword evidence="3" id="KW-1003">Cell membrane</keyword>
<dbReference type="EMBL" id="LM676409">
    <property type="protein sequence ID" value="CEP26391.1"/>
    <property type="molecule type" value="Genomic_DNA"/>
</dbReference>
<evidence type="ECO:0000256" key="1">
    <source>
        <dbReference type="ARBA" id="ARBA00004651"/>
    </source>
</evidence>
<accession>A0A068VRC1</accession>
<dbReference type="PANTHER" id="PTHR30354:SF22">
    <property type="entry name" value="HIGH-AFFINITY GLUCONATE TRANSPORTER"/>
    <property type="match status" value="1"/>
</dbReference>
<proteinExistence type="inferred from homology"/>
<feature type="transmembrane region" description="Helical" evidence="8">
    <location>
        <begin position="342"/>
        <end position="371"/>
    </location>
</feature>
<keyword evidence="2" id="KW-0813">Transport</keyword>
<reference evidence="9" key="1">
    <citation type="submission" date="2014-08" db="EMBL/GenBank/DDBJ databases">
        <authorList>
            <person name="Falentin Helene"/>
        </authorList>
    </citation>
    <scope>NUCLEOTIDE SEQUENCE</scope>
</reference>
<name>A0A068VRC1_PROFF</name>
<evidence type="ECO:0000256" key="3">
    <source>
        <dbReference type="ARBA" id="ARBA00022475"/>
    </source>
</evidence>
<evidence type="ECO:0000256" key="5">
    <source>
        <dbReference type="ARBA" id="ARBA00022989"/>
    </source>
</evidence>
<feature type="transmembrane region" description="Helical" evidence="8">
    <location>
        <begin position="167"/>
        <end position="194"/>
    </location>
</feature>
<feature type="transmembrane region" description="Helical" evidence="8">
    <location>
        <begin position="59"/>
        <end position="77"/>
    </location>
</feature>
<evidence type="ECO:0000256" key="2">
    <source>
        <dbReference type="ARBA" id="ARBA00022448"/>
    </source>
</evidence>
<feature type="transmembrane region" description="Helical" evidence="8">
    <location>
        <begin position="263"/>
        <end position="284"/>
    </location>
</feature>
<organism evidence="9">
    <name type="scientific">Propionibacterium freudenreichii subsp. freudenreichii</name>
    <dbReference type="NCBI Taxonomy" id="66712"/>
    <lineage>
        <taxon>Bacteria</taxon>
        <taxon>Bacillati</taxon>
        <taxon>Actinomycetota</taxon>
        <taxon>Actinomycetes</taxon>
        <taxon>Propionibacteriales</taxon>
        <taxon>Propionibacteriaceae</taxon>
        <taxon>Propionibacterium</taxon>
    </lineage>
</organism>
<feature type="transmembrane region" description="Helical" evidence="8">
    <location>
        <begin position="12"/>
        <end position="39"/>
    </location>
</feature>
<dbReference type="InterPro" id="IPR003474">
    <property type="entry name" value="Glcn_transporter"/>
</dbReference>
<dbReference type="Pfam" id="PF02447">
    <property type="entry name" value="GntP_permease"/>
    <property type="match status" value="1"/>
</dbReference>
<dbReference type="PATRIC" id="fig|66712.6.peg.119"/>
<feature type="transmembrane region" description="Helical" evidence="8">
    <location>
        <begin position="304"/>
        <end position="321"/>
    </location>
</feature>
<evidence type="ECO:0000313" key="9">
    <source>
        <dbReference type="EMBL" id="CEP26391.1"/>
    </source>
</evidence>
<evidence type="ECO:0000256" key="7">
    <source>
        <dbReference type="ARBA" id="ARBA00049663"/>
    </source>
</evidence>
<feature type="transmembrane region" description="Helical" evidence="8">
    <location>
        <begin position="97"/>
        <end position="130"/>
    </location>
</feature>
<keyword evidence="6 8" id="KW-0472">Membrane</keyword>